<dbReference type="GO" id="GO:0016020">
    <property type="term" value="C:membrane"/>
    <property type="evidence" value="ECO:0007669"/>
    <property type="project" value="UniProtKB-SubCell"/>
</dbReference>
<dbReference type="PROSITE" id="PS50111">
    <property type="entry name" value="CHEMOTAXIS_TRANSDUC_2"/>
    <property type="match status" value="1"/>
</dbReference>
<feature type="domain" description="Methyl-accepting transducer" evidence="5">
    <location>
        <begin position="117"/>
        <end position="374"/>
    </location>
</feature>
<name>A0A366CZ67_9GAMM</name>
<evidence type="ECO:0000259" key="5">
    <source>
        <dbReference type="PROSITE" id="PS50111"/>
    </source>
</evidence>
<keyword evidence="4" id="KW-1133">Transmembrane helix</keyword>
<keyword evidence="4" id="KW-0812">Transmembrane</keyword>
<evidence type="ECO:0000313" key="7">
    <source>
        <dbReference type="Proteomes" id="UP000252086"/>
    </source>
</evidence>
<dbReference type="Pfam" id="PF00015">
    <property type="entry name" value="MCPsignal"/>
    <property type="match status" value="1"/>
</dbReference>
<evidence type="ECO:0000256" key="4">
    <source>
        <dbReference type="SAM" id="Phobius"/>
    </source>
</evidence>
<dbReference type="AlphaFoldDB" id="A0A366CZ67"/>
<evidence type="ECO:0000256" key="3">
    <source>
        <dbReference type="PROSITE-ProRule" id="PRU00284"/>
    </source>
</evidence>
<gene>
    <name evidence="6" type="ORF">DFP76_106116</name>
</gene>
<dbReference type="GO" id="GO:0007165">
    <property type="term" value="P:signal transduction"/>
    <property type="evidence" value="ECO:0007669"/>
    <property type="project" value="UniProtKB-KW"/>
</dbReference>
<comment type="subcellular location">
    <subcellularLocation>
        <location evidence="1">Membrane</location>
    </subcellularLocation>
</comment>
<evidence type="ECO:0000256" key="1">
    <source>
        <dbReference type="ARBA" id="ARBA00004370"/>
    </source>
</evidence>
<dbReference type="EMBL" id="QNRF01000006">
    <property type="protein sequence ID" value="RBO82288.1"/>
    <property type="molecule type" value="Genomic_DNA"/>
</dbReference>
<reference evidence="6 7" key="1">
    <citation type="submission" date="2018-06" db="EMBL/GenBank/DDBJ databases">
        <title>Genomic Encyclopedia of Type Strains, Phase III (KMG-III): the genomes of soil and plant-associated and newly described type strains.</title>
        <authorList>
            <person name="Whitman W."/>
        </authorList>
    </citation>
    <scope>NUCLEOTIDE SEQUENCE [LARGE SCALE GENOMIC DNA]</scope>
    <source>
        <strain evidence="6 7">CECT 7732</strain>
    </source>
</reference>
<dbReference type="SUPFAM" id="SSF58104">
    <property type="entry name" value="Methyl-accepting chemotaxis protein (MCP) signaling domain"/>
    <property type="match status" value="1"/>
</dbReference>
<dbReference type="Gene3D" id="1.10.287.950">
    <property type="entry name" value="Methyl-accepting chemotaxis protein"/>
    <property type="match status" value="1"/>
</dbReference>
<keyword evidence="4" id="KW-0472">Membrane</keyword>
<dbReference type="RefSeq" id="WP_113874960.1">
    <property type="nucleotide sequence ID" value="NZ_QNRF01000006.1"/>
</dbReference>
<feature type="transmembrane region" description="Helical" evidence="4">
    <location>
        <begin position="15"/>
        <end position="37"/>
    </location>
</feature>
<dbReference type="Proteomes" id="UP000252086">
    <property type="component" value="Unassembled WGS sequence"/>
</dbReference>
<comment type="caution">
    <text evidence="6">The sequence shown here is derived from an EMBL/GenBank/DDBJ whole genome shotgun (WGS) entry which is preliminary data.</text>
</comment>
<keyword evidence="2 3" id="KW-0807">Transducer</keyword>
<dbReference type="InterPro" id="IPR004089">
    <property type="entry name" value="MCPsignal_dom"/>
</dbReference>
<evidence type="ECO:0000313" key="6">
    <source>
        <dbReference type="EMBL" id="RBO82288.1"/>
    </source>
</evidence>
<sequence>MLLKPGTILITALPYYARLIIMFLLGALAISALYWSFLQPQAQTVILVSTSLLVYFAMSASHLTQQRIKELNRHLQTLDSSHTLELSHNDKEFNHLASQINNLLRHLNRKQHLLTSCSQETQYTANELQTSSNMVAQGAAEEHQALDTLVKESAAMSIAIDDILARIQTTLDMAHQTHHHSQNGQVALANLGQQITSMQATVSENQAQMQELIQTTEKIKGFVATIEQITSNINLLSLNAAIESARAGEAGRGFAVVANEVRELASNTELAAQDIGLMVNSIATQVHASEQTSLKLIDFADLASKGSGEAHSALSAIYDAAQSTQREVKQSMQGISEFQQTNNKMSGRLKSISSVSEQHSKASQDAKDMVKYLEWLSSRLDQKETLS</sequence>
<dbReference type="PANTHER" id="PTHR32089">
    <property type="entry name" value="METHYL-ACCEPTING CHEMOTAXIS PROTEIN MCPB"/>
    <property type="match status" value="1"/>
</dbReference>
<evidence type="ECO:0000256" key="2">
    <source>
        <dbReference type="ARBA" id="ARBA00023224"/>
    </source>
</evidence>
<dbReference type="PANTHER" id="PTHR32089:SF112">
    <property type="entry name" value="LYSOZYME-LIKE PROTEIN-RELATED"/>
    <property type="match status" value="1"/>
</dbReference>
<dbReference type="GO" id="GO:0006935">
    <property type="term" value="P:chemotaxis"/>
    <property type="evidence" value="ECO:0007669"/>
    <property type="project" value="UniProtKB-ARBA"/>
</dbReference>
<keyword evidence="7" id="KW-1185">Reference proteome</keyword>
<proteinExistence type="predicted"/>
<protein>
    <submittedName>
        <fullName evidence="6">Methyl-accepting chemotaxis protein</fullName>
    </submittedName>
</protein>
<accession>A0A366CZ67</accession>
<dbReference type="SMART" id="SM00283">
    <property type="entry name" value="MA"/>
    <property type="match status" value="1"/>
</dbReference>
<organism evidence="6 7">
    <name type="scientific">Marinomonas aquiplantarum</name>
    <dbReference type="NCBI Taxonomy" id="491951"/>
    <lineage>
        <taxon>Bacteria</taxon>
        <taxon>Pseudomonadati</taxon>
        <taxon>Pseudomonadota</taxon>
        <taxon>Gammaproteobacteria</taxon>
        <taxon>Oceanospirillales</taxon>
        <taxon>Oceanospirillaceae</taxon>
        <taxon>Marinomonas</taxon>
    </lineage>
</organism>
<feature type="transmembrane region" description="Helical" evidence="4">
    <location>
        <begin position="44"/>
        <end position="63"/>
    </location>
</feature>